<dbReference type="EMBL" id="LUCH01010683">
    <property type="protein sequence ID" value="KAF5395719.1"/>
    <property type="molecule type" value="Genomic_DNA"/>
</dbReference>
<organism evidence="10 11">
    <name type="scientific">Paragonimus heterotremus</name>
    <dbReference type="NCBI Taxonomy" id="100268"/>
    <lineage>
        <taxon>Eukaryota</taxon>
        <taxon>Metazoa</taxon>
        <taxon>Spiralia</taxon>
        <taxon>Lophotrochozoa</taxon>
        <taxon>Platyhelminthes</taxon>
        <taxon>Trematoda</taxon>
        <taxon>Digenea</taxon>
        <taxon>Plagiorchiida</taxon>
        <taxon>Troglotremata</taxon>
        <taxon>Troglotrematidae</taxon>
        <taxon>Paragonimus</taxon>
    </lineage>
</organism>
<keyword evidence="7 8" id="KW-0472">Membrane</keyword>
<reference evidence="10" key="1">
    <citation type="submission" date="2019-05" db="EMBL/GenBank/DDBJ databases">
        <title>Annotation for the trematode Paragonimus heterotremus.</title>
        <authorList>
            <person name="Choi Y.-J."/>
        </authorList>
    </citation>
    <scope>NUCLEOTIDE SEQUENCE</scope>
    <source>
        <strain evidence="10">LC</strain>
    </source>
</reference>
<evidence type="ECO:0000256" key="6">
    <source>
        <dbReference type="ARBA" id="ARBA00022989"/>
    </source>
</evidence>
<dbReference type="InterPro" id="IPR023395">
    <property type="entry name" value="MCP_dom_sf"/>
</dbReference>
<keyword evidence="11" id="KW-1185">Reference proteome</keyword>
<evidence type="ECO:0000256" key="4">
    <source>
        <dbReference type="ARBA" id="ARBA00022692"/>
    </source>
</evidence>
<comment type="subcellular location">
    <subcellularLocation>
        <location evidence="1">Membrane</location>
        <topology evidence="1">Multi-pass membrane protein</topology>
    </subcellularLocation>
</comment>
<dbReference type="Gene3D" id="1.50.40.10">
    <property type="entry name" value="Mitochondrial carrier domain"/>
    <property type="match status" value="1"/>
</dbReference>
<evidence type="ECO:0000256" key="1">
    <source>
        <dbReference type="ARBA" id="ARBA00004141"/>
    </source>
</evidence>
<dbReference type="OrthoDB" id="756301at2759"/>
<dbReference type="InterPro" id="IPR018108">
    <property type="entry name" value="MCP_transmembrane"/>
</dbReference>
<protein>
    <submittedName>
        <fullName evidence="10">Uncharacterized protein</fullName>
    </submittedName>
</protein>
<dbReference type="Proteomes" id="UP000748531">
    <property type="component" value="Unassembled WGS sequence"/>
</dbReference>
<dbReference type="SUPFAM" id="SSF103506">
    <property type="entry name" value="Mitochondrial carrier"/>
    <property type="match status" value="1"/>
</dbReference>
<dbReference type="Pfam" id="PF00153">
    <property type="entry name" value="Mito_carr"/>
    <property type="match status" value="1"/>
</dbReference>
<keyword evidence="3 9" id="KW-0813">Transport</keyword>
<evidence type="ECO:0000256" key="7">
    <source>
        <dbReference type="ARBA" id="ARBA00023136"/>
    </source>
</evidence>
<comment type="caution">
    <text evidence="10">The sequence shown here is derived from an EMBL/GenBank/DDBJ whole genome shotgun (WGS) entry which is preliminary data.</text>
</comment>
<sequence>MQGDGGNKSGQHKNAGYVSGLRLTMCCTAAMVSETVTYPLDMLKTRTQVFAELKNQRNHPGILRLSLAVIRTEGFFQLWQGLSPALLRHLSGPSRVVYCPTLQACTLSDT</sequence>
<evidence type="ECO:0000256" key="9">
    <source>
        <dbReference type="RuleBase" id="RU000488"/>
    </source>
</evidence>
<evidence type="ECO:0000313" key="11">
    <source>
        <dbReference type="Proteomes" id="UP000748531"/>
    </source>
</evidence>
<dbReference type="AlphaFoldDB" id="A0A8J4T0S3"/>
<evidence type="ECO:0000256" key="8">
    <source>
        <dbReference type="PROSITE-ProRule" id="PRU00282"/>
    </source>
</evidence>
<dbReference type="PANTHER" id="PTHR45618">
    <property type="entry name" value="MITOCHONDRIAL DICARBOXYLATE CARRIER-RELATED"/>
    <property type="match status" value="1"/>
</dbReference>
<comment type="similarity">
    <text evidence="2 9">Belongs to the mitochondrial carrier (TC 2.A.29) family.</text>
</comment>
<dbReference type="PROSITE" id="PS50920">
    <property type="entry name" value="SOLCAR"/>
    <property type="match status" value="1"/>
</dbReference>
<evidence type="ECO:0000256" key="2">
    <source>
        <dbReference type="ARBA" id="ARBA00006375"/>
    </source>
</evidence>
<accession>A0A8J4T0S3</accession>
<evidence type="ECO:0000256" key="5">
    <source>
        <dbReference type="ARBA" id="ARBA00022737"/>
    </source>
</evidence>
<keyword evidence="4 8" id="KW-0812">Transmembrane</keyword>
<dbReference type="GO" id="GO:0016020">
    <property type="term" value="C:membrane"/>
    <property type="evidence" value="ECO:0007669"/>
    <property type="project" value="UniProtKB-SubCell"/>
</dbReference>
<keyword evidence="5" id="KW-0677">Repeat</keyword>
<feature type="repeat" description="Solcar" evidence="8">
    <location>
        <begin position="21"/>
        <end position="105"/>
    </location>
</feature>
<gene>
    <name evidence="10" type="ORF">PHET_11625</name>
</gene>
<name>A0A8J4T0S3_9TREM</name>
<evidence type="ECO:0000313" key="10">
    <source>
        <dbReference type="EMBL" id="KAF5395719.1"/>
    </source>
</evidence>
<evidence type="ECO:0000256" key="3">
    <source>
        <dbReference type="ARBA" id="ARBA00022448"/>
    </source>
</evidence>
<dbReference type="InterPro" id="IPR050391">
    <property type="entry name" value="Mito_Metabolite_Transporter"/>
</dbReference>
<keyword evidence="6" id="KW-1133">Transmembrane helix</keyword>
<proteinExistence type="inferred from homology"/>